<protein>
    <submittedName>
        <fullName evidence="4">Aldose epimerase</fullName>
    </submittedName>
</protein>
<gene>
    <name evidence="4" type="ORF">CSW08_03765</name>
</gene>
<dbReference type="CDD" id="cd09024">
    <property type="entry name" value="Aldose_epim_lacX"/>
    <property type="match status" value="1"/>
</dbReference>
<evidence type="ECO:0000313" key="4">
    <source>
        <dbReference type="EMBL" id="PKQ46430.1"/>
    </source>
</evidence>
<dbReference type="InterPro" id="IPR014718">
    <property type="entry name" value="GH-type_carb-bd"/>
</dbReference>
<dbReference type="Gene3D" id="2.70.98.10">
    <property type="match status" value="1"/>
</dbReference>
<evidence type="ECO:0000313" key="5">
    <source>
        <dbReference type="Proteomes" id="UP000233435"/>
    </source>
</evidence>
<dbReference type="Proteomes" id="UP000233435">
    <property type="component" value="Unassembled WGS sequence"/>
</dbReference>
<name>A0A2N3HN88_9FLAO</name>
<evidence type="ECO:0000256" key="1">
    <source>
        <dbReference type="ARBA" id="ARBA00001913"/>
    </source>
</evidence>
<dbReference type="EMBL" id="PJEO01000014">
    <property type="protein sequence ID" value="PKQ46430.1"/>
    <property type="molecule type" value="Genomic_DNA"/>
</dbReference>
<comment type="caution">
    <text evidence="4">The sequence shown here is derived from an EMBL/GenBank/DDBJ whole genome shotgun (WGS) entry which is preliminary data.</text>
</comment>
<dbReference type="GO" id="GO:0005975">
    <property type="term" value="P:carbohydrate metabolic process"/>
    <property type="evidence" value="ECO:0007669"/>
    <property type="project" value="InterPro"/>
</dbReference>
<keyword evidence="5" id="KW-1185">Reference proteome</keyword>
<evidence type="ECO:0000256" key="3">
    <source>
        <dbReference type="ARBA" id="ARBA00022837"/>
    </source>
</evidence>
<dbReference type="OrthoDB" id="9795355at2"/>
<dbReference type="SUPFAM" id="SSF74650">
    <property type="entry name" value="Galactose mutarotase-like"/>
    <property type="match status" value="1"/>
</dbReference>
<dbReference type="InterPro" id="IPR008183">
    <property type="entry name" value="Aldose_1/G6P_1-epimerase"/>
</dbReference>
<comment type="subunit">
    <text evidence="2">Monomer.</text>
</comment>
<sequence>MQYTLQNHKLKIAIKKTGAELCSIESVKNNTQFMWDASPAIWANHAPNLFPIIGALKDDTYIFEGETYSLPKHGFLRGNTDFEVDEHTETSLTLKLRYNDALLKIYPFKFEFYMTYKLTDNRLDIIHTVKNLDDKTMYFSLGGHPAFKCPVFEDEQYDDYVLEFEHPENSETHLINTTNGLISNKTNPIFNNTNTLPLTHDLFNDDALIFKDLKSKKVSLKSKKYGNILTVSYPDFDYLGIWAKPTGNYVCIEPWLGIADNNNTDQDFKTKEGILRLDSKETFMAGYWVEVDGRVLG</sequence>
<dbReference type="AlphaFoldDB" id="A0A2N3HN88"/>
<dbReference type="GO" id="GO:0030246">
    <property type="term" value="F:carbohydrate binding"/>
    <property type="evidence" value="ECO:0007669"/>
    <property type="project" value="InterPro"/>
</dbReference>
<dbReference type="InterPro" id="IPR037481">
    <property type="entry name" value="LacX"/>
</dbReference>
<accession>A0A2N3HN88</accession>
<dbReference type="InterPro" id="IPR011013">
    <property type="entry name" value="Gal_mutarotase_sf_dom"/>
</dbReference>
<organism evidence="4 5">
    <name type="scientific">Confluentibacter flavum</name>
    <dbReference type="NCBI Taxonomy" id="1909700"/>
    <lineage>
        <taxon>Bacteria</taxon>
        <taxon>Pseudomonadati</taxon>
        <taxon>Bacteroidota</taxon>
        <taxon>Flavobacteriia</taxon>
        <taxon>Flavobacteriales</taxon>
        <taxon>Flavobacteriaceae</taxon>
        <taxon>Confluentibacter</taxon>
    </lineage>
</organism>
<dbReference type="Pfam" id="PF01263">
    <property type="entry name" value="Aldose_epim"/>
    <property type="match status" value="1"/>
</dbReference>
<dbReference type="RefSeq" id="WP_106658703.1">
    <property type="nucleotide sequence ID" value="NZ_PJEO01000014.1"/>
</dbReference>
<evidence type="ECO:0000256" key="2">
    <source>
        <dbReference type="ARBA" id="ARBA00011245"/>
    </source>
</evidence>
<keyword evidence="3" id="KW-0106">Calcium</keyword>
<dbReference type="GO" id="GO:0016853">
    <property type="term" value="F:isomerase activity"/>
    <property type="evidence" value="ECO:0007669"/>
    <property type="project" value="InterPro"/>
</dbReference>
<comment type="cofactor">
    <cofactor evidence="1">
        <name>Ca(2+)</name>
        <dbReference type="ChEBI" id="CHEBI:29108"/>
    </cofactor>
</comment>
<proteinExistence type="predicted"/>
<reference evidence="4 5" key="1">
    <citation type="submission" date="2017-12" db="EMBL/GenBank/DDBJ databases">
        <title>Confluentibacter flavum sp. nov., isolated from the saline lake.</title>
        <authorList>
            <person name="Yu L."/>
        </authorList>
    </citation>
    <scope>NUCLEOTIDE SEQUENCE [LARGE SCALE GENOMIC DNA]</scope>
    <source>
        <strain evidence="4 5">3B</strain>
    </source>
</reference>